<name>A0A9P0FB26_BRAAE</name>
<dbReference type="GO" id="GO:0008270">
    <property type="term" value="F:zinc ion binding"/>
    <property type="evidence" value="ECO:0007669"/>
    <property type="project" value="UniProtKB-KW"/>
</dbReference>
<evidence type="ECO:0000259" key="7">
    <source>
        <dbReference type="Pfam" id="PF05485"/>
    </source>
</evidence>
<feature type="region of interest" description="Disordered" evidence="6">
    <location>
        <begin position="1"/>
        <end position="76"/>
    </location>
</feature>
<dbReference type="AlphaFoldDB" id="A0A9P0FB26"/>
<gene>
    <name evidence="8" type="ORF">MELIAE_LOCUS716</name>
</gene>
<keyword evidence="3" id="KW-0862">Zinc</keyword>
<feature type="domain" description="THAP-type" evidence="7">
    <location>
        <begin position="115"/>
        <end position="170"/>
    </location>
</feature>
<evidence type="ECO:0000313" key="9">
    <source>
        <dbReference type="Proteomes" id="UP001154078"/>
    </source>
</evidence>
<feature type="coiled-coil region" evidence="5">
    <location>
        <begin position="219"/>
        <end position="246"/>
    </location>
</feature>
<keyword evidence="5" id="KW-0175">Coiled coil</keyword>
<dbReference type="EMBL" id="OV121132">
    <property type="protein sequence ID" value="CAH0546588.1"/>
    <property type="molecule type" value="Genomic_DNA"/>
</dbReference>
<evidence type="ECO:0000256" key="3">
    <source>
        <dbReference type="ARBA" id="ARBA00022833"/>
    </source>
</evidence>
<feature type="compositionally biased region" description="Polar residues" evidence="6">
    <location>
        <begin position="34"/>
        <end position="49"/>
    </location>
</feature>
<dbReference type="Pfam" id="PF05485">
    <property type="entry name" value="THAP"/>
    <property type="match status" value="1"/>
</dbReference>
<proteinExistence type="predicted"/>
<dbReference type="Proteomes" id="UP001154078">
    <property type="component" value="Chromosome 1"/>
</dbReference>
<evidence type="ECO:0000256" key="6">
    <source>
        <dbReference type="SAM" id="MobiDB-lite"/>
    </source>
</evidence>
<protein>
    <recommendedName>
        <fullName evidence="7">THAP-type domain-containing protein</fullName>
    </recommendedName>
</protein>
<dbReference type="OrthoDB" id="6778765at2759"/>
<evidence type="ECO:0000256" key="5">
    <source>
        <dbReference type="SAM" id="Coils"/>
    </source>
</evidence>
<dbReference type="InterPro" id="IPR006612">
    <property type="entry name" value="THAP_Znf"/>
</dbReference>
<keyword evidence="4" id="KW-0238">DNA-binding</keyword>
<sequence length="306" mass="35327">MFIVKRKTKSSLPVQPERDILFFQEETESESEGRQSSCSQVHEQAFTPQSDDELFGRQRKLQPKTDVDSSEDINNLPGSELRAPVEILETHDTNENSNSEIDPDEVVPISVLCGKAKICKWLDAIDRQDLKEKFLEKSINIKNYRVCSAHFCREDYNPNSPRLLYKAVPCQSESNKQQETESSLDIVIPPEEEDFQEPLKSPVAATQTPLFLTSNSPRKLKLNKKVVELERQLKELSRELERKDKCVSKHSCGVCHNFSKQNEELDNSNLFIHFAAYNTRYNDFGSLKTSLNYQNHYNVCYKRQSE</sequence>
<keyword evidence="9" id="KW-1185">Reference proteome</keyword>
<reference evidence="8" key="1">
    <citation type="submission" date="2021-12" db="EMBL/GenBank/DDBJ databases">
        <authorList>
            <person name="King R."/>
        </authorList>
    </citation>
    <scope>NUCLEOTIDE SEQUENCE</scope>
</reference>
<keyword evidence="1" id="KW-0479">Metal-binding</keyword>
<keyword evidence="2" id="KW-0863">Zinc-finger</keyword>
<evidence type="ECO:0000256" key="4">
    <source>
        <dbReference type="ARBA" id="ARBA00023125"/>
    </source>
</evidence>
<evidence type="ECO:0000256" key="1">
    <source>
        <dbReference type="ARBA" id="ARBA00022723"/>
    </source>
</evidence>
<evidence type="ECO:0000313" key="8">
    <source>
        <dbReference type="EMBL" id="CAH0546588.1"/>
    </source>
</evidence>
<accession>A0A9P0FB26</accession>
<dbReference type="GO" id="GO:0003677">
    <property type="term" value="F:DNA binding"/>
    <property type="evidence" value="ECO:0007669"/>
    <property type="project" value="UniProtKB-KW"/>
</dbReference>
<evidence type="ECO:0000256" key="2">
    <source>
        <dbReference type="ARBA" id="ARBA00022771"/>
    </source>
</evidence>
<organism evidence="8 9">
    <name type="scientific">Brassicogethes aeneus</name>
    <name type="common">Rape pollen beetle</name>
    <name type="synonym">Meligethes aeneus</name>
    <dbReference type="NCBI Taxonomy" id="1431903"/>
    <lineage>
        <taxon>Eukaryota</taxon>
        <taxon>Metazoa</taxon>
        <taxon>Ecdysozoa</taxon>
        <taxon>Arthropoda</taxon>
        <taxon>Hexapoda</taxon>
        <taxon>Insecta</taxon>
        <taxon>Pterygota</taxon>
        <taxon>Neoptera</taxon>
        <taxon>Endopterygota</taxon>
        <taxon>Coleoptera</taxon>
        <taxon>Polyphaga</taxon>
        <taxon>Cucujiformia</taxon>
        <taxon>Nitidulidae</taxon>
        <taxon>Meligethinae</taxon>
        <taxon>Brassicogethes</taxon>
    </lineage>
</organism>